<comment type="caution">
    <text evidence="1">The sequence shown here is derived from an EMBL/GenBank/DDBJ whole genome shotgun (WGS) entry which is preliminary data.</text>
</comment>
<dbReference type="EMBL" id="APLQ01000014">
    <property type="protein sequence ID" value="ENO13365.1"/>
    <property type="molecule type" value="Genomic_DNA"/>
</dbReference>
<dbReference type="STRING" id="626887.J057_18255"/>
<sequence>MQTAILKKNVALKSPVFENAVLEKSASDKEVLMKEGLKRKKRSQVELRIDGAANCLILQTAGLAHIPVKTLHSKHGRPGTGSNTGGHNVVICTPMAVNFGKEFACRTGSLLCSNHINALCNA</sequence>
<dbReference type="RefSeq" id="WP_004581590.1">
    <property type="nucleotide sequence ID" value="NZ_AP028878.1"/>
</dbReference>
<proteinExistence type="predicted"/>
<name>N6VT80_9GAMM</name>
<keyword evidence="2" id="KW-1185">Reference proteome</keyword>
<organism evidence="1 2">
    <name type="scientific">Marinobacter nanhaiticus D15-8W</name>
    <dbReference type="NCBI Taxonomy" id="626887"/>
    <lineage>
        <taxon>Bacteria</taxon>
        <taxon>Pseudomonadati</taxon>
        <taxon>Pseudomonadota</taxon>
        <taxon>Gammaproteobacteria</taxon>
        <taxon>Pseudomonadales</taxon>
        <taxon>Marinobacteraceae</taxon>
        <taxon>Marinobacter</taxon>
    </lineage>
</organism>
<protein>
    <submittedName>
        <fullName evidence="1">Uncharacterized protein</fullName>
    </submittedName>
</protein>
<evidence type="ECO:0000313" key="2">
    <source>
        <dbReference type="Proteomes" id="UP000013165"/>
    </source>
</evidence>
<evidence type="ECO:0000313" key="1">
    <source>
        <dbReference type="EMBL" id="ENO13365.1"/>
    </source>
</evidence>
<reference evidence="1 2" key="1">
    <citation type="journal article" date="2013" name="Genome Announc.">
        <title>Genome Sequence of the Polycyclic Aromatic Hydrocarbon-Degrading Bacterium Strain Marinobacter nanhaiticus D15-8WT.</title>
        <authorList>
            <person name="Cui Z."/>
            <person name="Gao W."/>
            <person name="Li Q."/>
            <person name="Xu G."/>
            <person name="Zheng L."/>
        </authorList>
    </citation>
    <scope>NUCLEOTIDE SEQUENCE [LARGE SCALE GENOMIC DNA]</scope>
    <source>
        <strain evidence="1 2">D15-8W</strain>
    </source>
</reference>
<dbReference type="AlphaFoldDB" id="N6VT80"/>
<accession>N6VT80</accession>
<gene>
    <name evidence="1" type="ORF">J057_18255</name>
</gene>
<dbReference type="Proteomes" id="UP000013165">
    <property type="component" value="Unassembled WGS sequence"/>
</dbReference>
<dbReference type="HOGENOM" id="CLU_2023937_0_0_6"/>